<dbReference type="Pfam" id="PF24481">
    <property type="entry name" value="CT398_CC"/>
    <property type="match status" value="1"/>
</dbReference>
<name>A0A0M2UT22_9BACT</name>
<dbReference type="EMBL" id="LAQJ01000292">
    <property type="protein sequence ID" value="KKO18126.1"/>
    <property type="molecule type" value="Genomic_DNA"/>
</dbReference>
<sequence>MSERIEVLRRLQSIDTKLRRSEDDKLYRGHDVQKKLALIQQKKTELLKLNDEIKNYQKDVGIKELDLKSAEAEIAKLRLQMNQVKTNKEYSAIKTEIGGKEANKSVLEEEIIGMMTKCEEMNQRYRVFEKTIEQENSQFKELQKQVEADMKTIDAEMHELTTMRNKYATLLDSDALQHYNRLVSHKDAVAIVPVVNRVCQGCFMSVTAQTLNQLLSGKDLTFCNSCGRILYLNNGNEVLTEEEEK</sequence>
<evidence type="ECO:0000256" key="1">
    <source>
        <dbReference type="SAM" id="Coils"/>
    </source>
</evidence>
<feature type="domain" description="C4-type zinc ribbon" evidence="2">
    <location>
        <begin position="198"/>
        <end position="230"/>
    </location>
</feature>
<evidence type="ECO:0000259" key="3">
    <source>
        <dbReference type="Pfam" id="PF24481"/>
    </source>
</evidence>
<dbReference type="AlphaFoldDB" id="A0A0M2UT22"/>
<keyword evidence="5" id="KW-1185">Reference proteome</keyword>
<accession>A0A0M2UT22</accession>
<dbReference type="Pfam" id="PF02591">
    <property type="entry name" value="Zn_ribbon_9"/>
    <property type="match status" value="1"/>
</dbReference>
<reference evidence="4 5" key="1">
    <citation type="journal article" date="2013" name="BMC Microbiol.">
        <title>Identification of the type II cytochrome c maturation pathway in anammox bacteria by comparative genomics.</title>
        <authorList>
            <person name="Ferousi C."/>
            <person name="Speth D.R."/>
            <person name="Reimann J."/>
            <person name="Op den Camp H.J."/>
            <person name="Allen J.W."/>
            <person name="Keltjens J.T."/>
            <person name="Jetten M.S."/>
        </authorList>
    </citation>
    <scope>NUCLEOTIDE SEQUENCE [LARGE SCALE GENOMIC DNA]</scope>
    <source>
        <strain evidence="4">RU1</strain>
    </source>
</reference>
<protein>
    <submittedName>
        <fullName evidence="4">Uncharacterized protein</fullName>
    </submittedName>
</protein>
<feature type="coiled-coil region" evidence="1">
    <location>
        <begin position="118"/>
        <end position="152"/>
    </location>
</feature>
<dbReference type="PANTHER" id="PTHR39082">
    <property type="entry name" value="PHOSPHOLIPASE C-BETA-2-RELATED"/>
    <property type="match status" value="1"/>
</dbReference>
<organism evidence="4 5">
    <name type="scientific">Candidatus Brocadia fulgida</name>
    <dbReference type="NCBI Taxonomy" id="380242"/>
    <lineage>
        <taxon>Bacteria</taxon>
        <taxon>Pseudomonadati</taxon>
        <taxon>Planctomycetota</taxon>
        <taxon>Candidatus Brocadiia</taxon>
        <taxon>Candidatus Brocadiales</taxon>
        <taxon>Candidatus Brocadiaceae</taxon>
        <taxon>Candidatus Brocadia</taxon>
    </lineage>
</organism>
<keyword evidence="1" id="KW-0175">Coiled coil</keyword>
<feature type="domain" description="CT398-like coiled coil hairpin" evidence="3">
    <location>
        <begin position="11"/>
        <end position="185"/>
    </location>
</feature>
<evidence type="ECO:0000259" key="2">
    <source>
        <dbReference type="Pfam" id="PF02591"/>
    </source>
</evidence>
<proteinExistence type="predicted"/>
<feature type="coiled-coil region" evidence="1">
    <location>
        <begin position="32"/>
        <end position="87"/>
    </location>
</feature>
<dbReference type="Gene3D" id="1.10.287.1490">
    <property type="match status" value="1"/>
</dbReference>
<evidence type="ECO:0000313" key="5">
    <source>
        <dbReference type="Proteomes" id="UP000034954"/>
    </source>
</evidence>
<dbReference type="InterPro" id="IPR052376">
    <property type="entry name" value="Oxidative_Scav/Glycosyltrans"/>
</dbReference>
<comment type="caution">
    <text evidence="4">The sequence shown here is derived from an EMBL/GenBank/DDBJ whole genome shotgun (WGS) entry which is preliminary data.</text>
</comment>
<evidence type="ECO:0000313" key="4">
    <source>
        <dbReference type="EMBL" id="KKO18126.1"/>
    </source>
</evidence>
<dbReference type="Proteomes" id="UP000034954">
    <property type="component" value="Unassembled WGS sequence"/>
</dbReference>
<dbReference type="PANTHER" id="PTHR39082:SF1">
    <property type="entry name" value="SCAVENGER RECEPTOR CLASS A MEMBER 3"/>
    <property type="match status" value="1"/>
</dbReference>
<dbReference type="InterPro" id="IPR003743">
    <property type="entry name" value="Zf-RING_7"/>
</dbReference>
<gene>
    <name evidence="4" type="ORF">BROFUL_03175</name>
</gene>
<dbReference type="InterPro" id="IPR056003">
    <property type="entry name" value="CT398_CC_hairpin"/>
</dbReference>